<dbReference type="GO" id="GO:0003899">
    <property type="term" value="F:DNA-directed RNA polymerase activity"/>
    <property type="evidence" value="ECO:0007669"/>
    <property type="project" value="UniProtKB-EC"/>
</dbReference>
<keyword evidence="7 11" id="KW-0804">Transcription</keyword>
<reference evidence="13 14" key="1">
    <citation type="submission" date="2024-04" db="EMBL/GenBank/DDBJ databases">
        <authorList>
            <person name="Cremers G."/>
        </authorList>
    </citation>
    <scope>NUCLEOTIDE SEQUENCE [LARGE SCALE GENOMIC DNA]</scope>
    <source>
        <strain evidence="13">MeCH1-AG</strain>
    </source>
</reference>
<keyword evidence="5 11" id="KW-0808">Transferase</keyword>
<evidence type="ECO:0000256" key="9">
    <source>
        <dbReference type="ARBA" id="ARBA00030998"/>
    </source>
</evidence>
<dbReference type="Proteomes" id="UP001497493">
    <property type="component" value="Chromosome"/>
</dbReference>
<dbReference type="Gene3D" id="3.90.940.10">
    <property type="match status" value="1"/>
</dbReference>
<evidence type="ECO:0000256" key="2">
    <source>
        <dbReference type="ARBA" id="ARBA00012418"/>
    </source>
</evidence>
<proteinExistence type="inferred from homology"/>
<accession>A0ABP1C7E8</accession>
<evidence type="ECO:0000256" key="5">
    <source>
        <dbReference type="ARBA" id="ARBA00022679"/>
    </source>
</evidence>
<protein>
    <recommendedName>
        <fullName evidence="3 11">DNA-directed RNA polymerase subunit omega</fullName>
        <shortName evidence="11">RNAP omega subunit</shortName>
        <ecNumber evidence="2 11">2.7.7.6</ecNumber>
    </recommendedName>
    <alternativeName>
        <fullName evidence="9 11">RNA polymerase omega subunit</fullName>
    </alternativeName>
    <alternativeName>
        <fullName evidence="8 11">Transcriptase subunit omega</fullName>
    </alternativeName>
</protein>
<organism evidence="13 14">
    <name type="scientific">Candidatus Methylocalor cossyra</name>
    <dbReference type="NCBI Taxonomy" id="3108543"/>
    <lineage>
        <taxon>Bacteria</taxon>
        <taxon>Pseudomonadati</taxon>
        <taxon>Pseudomonadota</taxon>
        <taxon>Gammaproteobacteria</taxon>
        <taxon>Methylococcales</taxon>
        <taxon>Methylococcaceae</taxon>
        <taxon>Candidatus Methylocalor</taxon>
    </lineage>
</organism>
<sequence length="96" mass="10949">MARVTVEDCLKNVDNRFQLVLLAAKRARHLARHPEDAKVPWENDKCTVVALREVAAELITRDYLTTAPKEDRFAIERPPLPVRGMSMSDLGDEDFD</sequence>
<name>A0ABP1C7E8_9GAMM</name>
<evidence type="ECO:0000256" key="12">
    <source>
        <dbReference type="SAM" id="MobiDB-lite"/>
    </source>
</evidence>
<comment type="catalytic activity">
    <reaction evidence="10 11">
        <text>RNA(n) + a ribonucleoside 5'-triphosphate = RNA(n+1) + diphosphate</text>
        <dbReference type="Rhea" id="RHEA:21248"/>
        <dbReference type="Rhea" id="RHEA-COMP:14527"/>
        <dbReference type="Rhea" id="RHEA-COMP:17342"/>
        <dbReference type="ChEBI" id="CHEBI:33019"/>
        <dbReference type="ChEBI" id="CHEBI:61557"/>
        <dbReference type="ChEBI" id="CHEBI:140395"/>
        <dbReference type="EC" id="2.7.7.6"/>
    </reaction>
</comment>
<keyword evidence="4 11" id="KW-0240">DNA-directed RNA polymerase</keyword>
<dbReference type="RefSeq" id="WP_348759290.1">
    <property type="nucleotide sequence ID" value="NZ_OZ026884.1"/>
</dbReference>
<evidence type="ECO:0000256" key="3">
    <source>
        <dbReference type="ARBA" id="ARBA00013725"/>
    </source>
</evidence>
<dbReference type="HAMAP" id="MF_00366">
    <property type="entry name" value="RNApol_bact_RpoZ"/>
    <property type="match status" value="1"/>
</dbReference>
<evidence type="ECO:0000313" key="14">
    <source>
        <dbReference type="Proteomes" id="UP001497493"/>
    </source>
</evidence>
<comment type="function">
    <text evidence="11">Promotes RNA polymerase assembly. Latches the N- and C-terminal regions of the beta' subunit thereby facilitating its interaction with the beta and alpha subunits.</text>
</comment>
<evidence type="ECO:0000256" key="6">
    <source>
        <dbReference type="ARBA" id="ARBA00022695"/>
    </source>
</evidence>
<evidence type="ECO:0000256" key="7">
    <source>
        <dbReference type="ARBA" id="ARBA00023163"/>
    </source>
</evidence>
<dbReference type="Pfam" id="PF01192">
    <property type="entry name" value="RNA_pol_Rpb6"/>
    <property type="match status" value="1"/>
</dbReference>
<comment type="subunit">
    <text evidence="11">The RNAP catalytic core consists of 2 alpha, 1 beta, 1 beta' and 1 omega subunit. When a sigma factor is associated with the core the holoenzyme is formed, which can initiate transcription.</text>
</comment>
<dbReference type="GO" id="GO:0000428">
    <property type="term" value="C:DNA-directed RNA polymerase complex"/>
    <property type="evidence" value="ECO:0007669"/>
    <property type="project" value="UniProtKB-KW"/>
</dbReference>
<evidence type="ECO:0000313" key="13">
    <source>
        <dbReference type="EMBL" id="CAL1239752.1"/>
    </source>
</evidence>
<dbReference type="PANTHER" id="PTHR34476">
    <property type="entry name" value="DNA-DIRECTED RNA POLYMERASE SUBUNIT OMEGA"/>
    <property type="match status" value="1"/>
</dbReference>
<evidence type="ECO:0000256" key="11">
    <source>
        <dbReference type="HAMAP-Rule" id="MF_00366"/>
    </source>
</evidence>
<gene>
    <name evidence="11 13" type="primary">rpoZ</name>
    <name evidence="13" type="ORF">MECH1_V1_0976</name>
</gene>
<evidence type="ECO:0000256" key="10">
    <source>
        <dbReference type="ARBA" id="ARBA00048552"/>
    </source>
</evidence>
<dbReference type="InterPro" id="IPR006110">
    <property type="entry name" value="Pol_omega/Rpo6/RPB6"/>
</dbReference>
<dbReference type="NCBIfam" id="TIGR00690">
    <property type="entry name" value="rpoZ"/>
    <property type="match status" value="1"/>
</dbReference>
<dbReference type="InterPro" id="IPR036161">
    <property type="entry name" value="RPB6/omega-like_sf"/>
</dbReference>
<dbReference type="SUPFAM" id="SSF63562">
    <property type="entry name" value="RPB6/omega subunit-like"/>
    <property type="match status" value="1"/>
</dbReference>
<dbReference type="PANTHER" id="PTHR34476:SF1">
    <property type="entry name" value="DNA-DIRECTED RNA POLYMERASE SUBUNIT OMEGA"/>
    <property type="match status" value="1"/>
</dbReference>
<dbReference type="SMART" id="SM01409">
    <property type="entry name" value="RNA_pol_Rpb6"/>
    <property type="match status" value="1"/>
</dbReference>
<evidence type="ECO:0000256" key="1">
    <source>
        <dbReference type="ARBA" id="ARBA00006711"/>
    </source>
</evidence>
<dbReference type="EC" id="2.7.7.6" evidence="2 11"/>
<dbReference type="InterPro" id="IPR003716">
    <property type="entry name" value="DNA-dir_RNA_pol_omega"/>
</dbReference>
<keyword evidence="6 11" id="KW-0548">Nucleotidyltransferase</keyword>
<keyword evidence="14" id="KW-1185">Reference proteome</keyword>
<evidence type="ECO:0000256" key="8">
    <source>
        <dbReference type="ARBA" id="ARBA00029924"/>
    </source>
</evidence>
<dbReference type="EMBL" id="OZ026884">
    <property type="protein sequence ID" value="CAL1239752.1"/>
    <property type="molecule type" value="Genomic_DNA"/>
</dbReference>
<comment type="similarity">
    <text evidence="1 11">Belongs to the RNA polymerase subunit omega family.</text>
</comment>
<evidence type="ECO:0000256" key="4">
    <source>
        <dbReference type="ARBA" id="ARBA00022478"/>
    </source>
</evidence>
<feature type="region of interest" description="Disordered" evidence="12">
    <location>
        <begin position="75"/>
        <end position="96"/>
    </location>
</feature>